<keyword evidence="1" id="KW-0677">Repeat</keyword>
<dbReference type="PANTHER" id="PTHR23048">
    <property type="entry name" value="MYOSIN LIGHT CHAIN 1, 3"/>
    <property type="match status" value="1"/>
</dbReference>
<evidence type="ECO:0000259" key="2">
    <source>
        <dbReference type="Pfam" id="PF13499"/>
    </source>
</evidence>
<organism evidence="3">
    <name type="scientific">Trepomonas sp. PC1</name>
    <dbReference type="NCBI Taxonomy" id="1076344"/>
    <lineage>
        <taxon>Eukaryota</taxon>
        <taxon>Metamonada</taxon>
        <taxon>Diplomonadida</taxon>
        <taxon>Hexamitidae</taxon>
        <taxon>Hexamitinae</taxon>
        <taxon>Trepomonas</taxon>
    </lineage>
</organism>
<protein>
    <submittedName>
        <fullName evidence="3">EF-hand domain pair-containing protein</fullName>
    </submittedName>
</protein>
<dbReference type="Pfam" id="PF13499">
    <property type="entry name" value="EF-hand_7"/>
    <property type="match status" value="1"/>
</dbReference>
<dbReference type="GO" id="GO:0005509">
    <property type="term" value="F:calcium ion binding"/>
    <property type="evidence" value="ECO:0007669"/>
    <property type="project" value="InterPro"/>
</dbReference>
<dbReference type="AlphaFoldDB" id="A0A146KG94"/>
<dbReference type="PANTHER" id="PTHR23048:SF0">
    <property type="entry name" value="CALMODULIN LIKE 3"/>
    <property type="match status" value="1"/>
</dbReference>
<sequence>NIDICQQLFQQIDSQCSGSFETTQLLIAFKLMGIEINQQELENILKHFDLSQPGQLTQYEFTHFVYVVQNTKSLDLPKLLFLIQDNEFIGKINVQQLRKILKMIGANTNTDEVERLLTDKKDNENKIRFIPFIQIIRQFIQ</sequence>
<accession>A0A146KG94</accession>
<dbReference type="GO" id="GO:0016460">
    <property type="term" value="C:myosin II complex"/>
    <property type="evidence" value="ECO:0007669"/>
    <property type="project" value="TreeGrafter"/>
</dbReference>
<gene>
    <name evidence="3" type="ORF">TPC1_12272</name>
</gene>
<name>A0A146KG94_9EUKA</name>
<reference evidence="3" key="1">
    <citation type="submission" date="2015-07" db="EMBL/GenBank/DDBJ databases">
        <title>Adaptation to a free-living lifestyle via gene acquisitions in the diplomonad Trepomonas sp. PC1.</title>
        <authorList>
            <person name="Xu F."/>
            <person name="Jerlstrom-Hultqvist J."/>
            <person name="Kolisko M."/>
            <person name="Simpson A.G.B."/>
            <person name="Roger A.J."/>
            <person name="Svard S.G."/>
            <person name="Andersson J.O."/>
        </authorList>
    </citation>
    <scope>NUCLEOTIDE SEQUENCE</scope>
    <source>
        <strain evidence="3">PC1</strain>
    </source>
</reference>
<proteinExistence type="predicted"/>
<dbReference type="EMBL" id="GDID01001702">
    <property type="protein sequence ID" value="JAP94904.1"/>
    <property type="molecule type" value="Transcribed_RNA"/>
</dbReference>
<dbReference type="InterPro" id="IPR011992">
    <property type="entry name" value="EF-hand-dom_pair"/>
</dbReference>
<feature type="domain" description="EF-hand" evidence="2">
    <location>
        <begin position="6"/>
        <end position="65"/>
    </location>
</feature>
<evidence type="ECO:0000256" key="1">
    <source>
        <dbReference type="ARBA" id="ARBA00022737"/>
    </source>
</evidence>
<dbReference type="InterPro" id="IPR050230">
    <property type="entry name" value="CALM/Myosin/TropC-like"/>
</dbReference>
<dbReference type="SUPFAM" id="SSF47473">
    <property type="entry name" value="EF-hand"/>
    <property type="match status" value="1"/>
</dbReference>
<dbReference type="Gene3D" id="1.10.238.10">
    <property type="entry name" value="EF-hand"/>
    <property type="match status" value="2"/>
</dbReference>
<evidence type="ECO:0000313" key="3">
    <source>
        <dbReference type="EMBL" id="JAP94904.1"/>
    </source>
</evidence>
<dbReference type="InterPro" id="IPR002048">
    <property type="entry name" value="EF_hand_dom"/>
</dbReference>
<feature type="non-terminal residue" evidence="3">
    <location>
        <position position="1"/>
    </location>
</feature>